<proteinExistence type="predicted"/>
<evidence type="ECO:0000256" key="4">
    <source>
        <dbReference type="ARBA" id="ARBA00023125"/>
    </source>
</evidence>
<dbReference type="InterPro" id="IPR036864">
    <property type="entry name" value="Zn2-C6_fun-type_DNA-bd_sf"/>
</dbReference>
<dbReference type="AlphaFoldDB" id="A0A8H3N729"/>
<evidence type="ECO:0000313" key="9">
    <source>
        <dbReference type="EMBL" id="GFF23165.1"/>
    </source>
</evidence>
<dbReference type="PANTHER" id="PTHR31845">
    <property type="entry name" value="FINGER DOMAIN PROTEIN, PUTATIVE-RELATED"/>
    <property type="match status" value="1"/>
</dbReference>
<keyword evidence="5" id="KW-0804">Transcription</keyword>
<sequence>MPPWNSGGNLPFLPPDNEGAESADVSMGEEQQQSQQRQAQCQKFNNLRACQSCRASKVRCDQANPGMPCLRCQKSGKLCIDAASQPGKRQRQLNNRILEMESRIELLLSSAEVQDSAVRSPSELSHNTQQHHRNPSMGSVISFNGNSGMEDLKSSIQLWLDDNITDLDDRTTETIFSRYVTNMASTFPVVVFPPGTTAADVRSNNPVLFLAILDVASSGFCALETQRKLRKLIVQAYVHCMLRTEQYTLGLLQALIVSATWYRTIEPVKPGEQMDIYQISHTAANMALIMRLGESLNAKSWGGPMFPRREKKKGPGSAFQADSLEARRVWLGCHYICSNTSMSLRAPNVMRWTRLMDECLEVLETSPVALPSDRLLCQHIQLQHITEEFVMHLSTEETSAPEKSRAIRIQVTHRAFKRQLNEWRRDVADGWDESLEFSYFFSCLYMNEVVHCTGMSDDVSLEDNTQRLTPPPLIMAIEPHAITEFMETIDNIFRVFTSLDMSTIRALPTVYLIRIIYTFIILVKLYFAAAKLPTQDAVLQVDQLKVSERLNRVIQMTAGWGPLWPATKLTTVFIRMRSWIESGEEGSHQRLQQAGSGLTVWEFKPPSHRRDAHAMNMVEAASDGGSIVASSSRGPASWVPSLASTDVDTLAFSLEPPLRTDFSIVPPPFQSMSRATESCFPRKEGPDFMQEEDVPLAAGQRLGDLPDIDQMDDSAYVGMDWSQISNMGFDLYNLDAPFSPIPPPGFDPDAAMQETFSDRNK</sequence>
<dbReference type="SUPFAM" id="SSF57701">
    <property type="entry name" value="Zn2/Cys6 DNA-binding domain"/>
    <property type="match status" value="1"/>
</dbReference>
<evidence type="ECO:0000256" key="3">
    <source>
        <dbReference type="ARBA" id="ARBA00023015"/>
    </source>
</evidence>
<dbReference type="PROSITE" id="PS00463">
    <property type="entry name" value="ZN2_CY6_FUNGAL_1"/>
    <property type="match status" value="1"/>
</dbReference>
<evidence type="ECO:0000256" key="7">
    <source>
        <dbReference type="SAM" id="MobiDB-lite"/>
    </source>
</evidence>
<evidence type="ECO:0000256" key="6">
    <source>
        <dbReference type="ARBA" id="ARBA00023242"/>
    </source>
</evidence>
<feature type="compositionally biased region" description="Polar residues" evidence="7">
    <location>
        <begin position="117"/>
        <end position="128"/>
    </location>
</feature>
<reference evidence="9 10" key="1">
    <citation type="submission" date="2020-01" db="EMBL/GenBank/DDBJ databases">
        <title>Draft genome sequence of Aspergillus udagawae IFM 46972.</title>
        <authorList>
            <person name="Takahashi H."/>
            <person name="Yaguchi T."/>
        </authorList>
    </citation>
    <scope>NUCLEOTIDE SEQUENCE [LARGE SCALE GENOMIC DNA]</scope>
    <source>
        <strain evidence="9 10">IFM 46972</strain>
    </source>
</reference>
<name>A0A8H3N729_9EURO</name>
<evidence type="ECO:0000256" key="1">
    <source>
        <dbReference type="ARBA" id="ARBA00004123"/>
    </source>
</evidence>
<protein>
    <recommendedName>
        <fullName evidence="8">Zn(2)-C6 fungal-type domain-containing protein</fullName>
    </recommendedName>
</protein>
<dbReference type="Proteomes" id="UP000465221">
    <property type="component" value="Unassembled WGS sequence"/>
</dbReference>
<dbReference type="PANTHER" id="PTHR31845:SF39">
    <property type="entry name" value="TRANSCRIPTION FACTOR PBCR-RELATED"/>
    <property type="match status" value="1"/>
</dbReference>
<feature type="region of interest" description="Disordered" evidence="7">
    <location>
        <begin position="117"/>
        <end position="136"/>
    </location>
</feature>
<dbReference type="GO" id="GO:0000976">
    <property type="term" value="F:transcription cis-regulatory region binding"/>
    <property type="evidence" value="ECO:0007669"/>
    <property type="project" value="TreeGrafter"/>
</dbReference>
<dbReference type="GO" id="GO:0000981">
    <property type="term" value="F:DNA-binding transcription factor activity, RNA polymerase II-specific"/>
    <property type="evidence" value="ECO:0007669"/>
    <property type="project" value="InterPro"/>
</dbReference>
<feature type="region of interest" description="Disordered" evidence="7">
    <location>
        <begin position="742"/>
        <end position="761"/>
    </location>
</feature>
<evidence type="ECO:0000256" key="5">
    <source>
        <dbReference type="ARBA" id="ARBA00023163"/>
    </source>
</evidence>
<dbReference type="PROSITE" id="PS50048">
    <property type="entry name" value="ZN2_CY6_FUNGAL_2"/>
    <property type="match status" value="1"/>
</dbReference>
<dbReference type="GO" id="GO:0008270">
    <property type="term" value="F:zinc ion binding"/>
    <property type="evidence" value="ECO:0007669"/>
    <property type="project" value="InterPro"/>
</dbReference>
<keyword evidence="2" id="KW-0862">Zinc</keyword>
<accession>A0A8H3N729</accession>
<dbReference type="InterPro" id="IPR051089">
    <property type="entry name" value="prtT"/>
</dbReference>
<evidence type="ECO:0000313" key="10">
    <source>
        <dbReference type="Proteomes" id="UP000465221"/>
    </source>
</evidence>
<comment type="subcellular location">
    <subcellularLocation>
        <location evidence="1">Nucleus</location>
    </subcellularLocation>
</comment>
<keyword evidence="4" id="KW-0238">DNA-binding</keyword>
<dbReference type="SMART" id="SM00066">
    <property type="entry name" value="GAL4"/>
    <property type="match status" value="1"/>
</dbReference>
<dbReference type="Gene3D" id="4.10.240.10">
    <property type="entry name" value="Zn(2)-C6 fungal-type DNA-binding domain"/>
    <property type="match status" value="1"/>
</dbReference>
<gene>
    <name evidence="9" type="ORF">IFM46972_00574</name>
</gene>
<keyword evidence="6" id="KW-0539">Nucleus</keyword>
<evidence type="ECO:0000259" key="8">
    <source>
        <dbReference type="PROSITE" id="PS50048"/>
    </source>
</evidence>
<dbReference type="InterPro" id="IPR001138">
    <property type="entry name" value="Zn2Cys6_DnaBD"/>
</dbReference>
<evidence type="ECO:0000256" key="2">
    <source>
        <dbReference type="ARBA" id="ARBA00022833"/>
    </source>
</evidence>
<comment type="caution">
    <text evidence="9">The sequence shown here is derived from an EMBL/GenBank/DDBJ whole genome shotgun (WGS) entry which is preliminary data.</text>
</comment>
<dbReference type="CDD" id="cd00067">
    <property type="entry name" value="GAL4"/>
    <property type="match status" value="1"/>
</dbReference>
<feature type="region of interest" description="Disordered" evidence="7">
    <location>
        <begin position="1"/>
        <end position="38"/>
    </location>
</feature>
<dbReference type="Pfam" id="PF00172">
    <property type="entry name" value="Zn_clus"/>
    <property type="match status" value="1"/>
</dbReference>
<keyword evidence="3" id="KW-0805">Transcription regulation</keyword>
<dbReference type="GO" id="GO:0005634">
    <property type="term" value="C:nucleus"/>
    <property type="evidence" value="ECO:0007669"/>
    <property type="project" value="UniProtKB-SubCell"/>
</dbReference>
<organism evidence="9 10">
    <name type="scientific">Aspergillus udagawae</name>
    <dbReference type="NCBI Taxonomy" id="91492"/>
    <lineage>
        <taxon>Eukaryota</taxon>
        <taxon>Fungi</taxon>
        <taxon>Dikarya</taxon>
        <taxon>Ascomycota</taxon>
        <taxon>Pezizomycotina</taxon>
        <taxon>Eurotiomycetes</taxon>
        <taxon>Eurotiomycetidae</taxon>
        <taxon>Eurotiales</taxon>
        <taxon>Aspergillaceae</taxon>
        <taxon>Aspergillus</taxon>
        <taxon>Aspergillus subgen. Fumigati</taxon>
    </lineage>
</organism>
<feature type="domain" description="Zn(2)-C6 fungal-type" evidence="8">
    <location>
        <begin position="49"/>
        <end position="79"/>
    </location>
</feature>
<dbReference type="EMBL" id="BLKC01000003">
    <property type="protein sequence ID" value="GFF23165.1"/>
    <property type="molecule type" value="Genomic_DNA"/>
</dbReference>